<dbReference type="EMBL" id="WBXO01000001">
    <property type="protein sequence ID" value="KAB2954260.1"/>
    <property type="molecule type" value="Genomic_DNA"/>
</dbReference>
<evidence type="ECO:0000256" key="2">
    <source>
        <dbReference type="ARBA" id="ARBA00022475"/>
    </source>
</evidence>
<keyword evidence="5 7" id="KW-1133">Transmembrane helix</keyword>
<evidence type="ECO:0000313" key="9">
    <source>
        <dbReference type="Proteomes" id="UP000468766"/>
    </source>
</evidence>
<dbReference type="PANTHER" id="PTHR30589">
    <property type="entry name" value="PROLIPOPROTEIN DIACYLGLYCERYL TRANSFERASE"/>
    <property type="match status" value="1"/>
</dbReference>
<protein>
    <recommendedName>
        <fullName evidence="7">Phosphatidylglycerol--prolipoprotein diacylglyceryl transferase</fullName>
        <ecNumber evidence="7">2.5.1.145</ecNumber>
    </recommendedName>
</protein>
<reference evidence="8 9" key="1">
    <citation type="submission" date="2019-10" db="EMBL/GenBank/DDBJ databases">
        <title>Whole-genome sequence of the extremophile Heliorestis acidaminivorans DSM 24790.</title>
        <authorList>
            <person name="Kyndt J.A."/>
            <person name="Meyer T.E."/>
        </authorList>
    </citation>
    <scope>NUCLEOTIDE SEQUENCE [LARGE SCALE GENOMIC DNA]</scope>
    <source>
        <strain evidence="8 9">DSM 24790</strain>
    </source>
</reference>
<evidence type="ECO:0000256" key="7">
    <source>
        <dbReference type="HAMAP-Rule" id="MF_01147"/>
    </source>
</evidence>
<keyword evidence="4 7" id="KW-0812">Transmembrane</keyword>
<dbReference type="InterPro" id="IPR001640">
    <property type="entry name" value="Lgt"/>
</dbReference>
<dbReference type="GO" id="GO:0042158">
    <property type="term" value="P:lipoprotein biosynthetic process"/>
    <property type="evidence" value="ECO:0007669"/>
    <property type="project" value="UniProtKB-UniRule"/>
</dbReference>
<gene>
    <name evidence="7 8" type="primary">lgt</name>
    <name evidence="8" type="ORF">F9B85_00765</name>
</gene>
<dbReference type="HAMAP" id="MF_01147">
    <property type="entry name" value="Lgt"/>
    <property type="match status" value="1"/>
</dbReference>
<evidence type="ECO:0000256" key="3">
    <source>
        <dbReference type="ARBA" id="ARBA00022679"/>
    </source>
</evidence>
<keyword evidence="9" id="KW-1185">Reference proteome</keyword>
<comment type="caution">
    <text evidence="8">The sequence shown here is derived from an EMBL/GenBank/DDBJ whole genome shotgun (WGS) entry which is preliminary data.</text>
</comment>
<dbReference type="NCBIfam" id="TIGR00544">
    <property type="entry name" value="lgt"/>
    <property type="match status" value="1"/>
</dbReference>
<feature type="transmembrane region" description="Helical" evidence="7">
    <location>
        <begin position="23"/>
        <end position="44"/>
    </location>
</feature>
<dbReference type="UniPathway" id="UPA00664"/>
<comment type="pathway">
    <text evidence="7">Protein modification; lipoprotein biosynthesis (diacylglyceryl transfer).</text>
</comment>
<evidence type="ECO:0000313" key="8">
    <source>
        <dbReference type="EMBL" id="KAB2954260.1"/>
    </source>
</evidence>
<feature type="transmembrane region" description="Helical" evidence="7">
    <location>
        <begin position="56"/>
        <end position="80"/>
    </location>
</feature>
<keyword evidence="6 7" id="KW-0472">Membrane</keyword>
<feature type="transmembrane region" description="Helical" evidence="7">
    <location>
        <begin position="223"/>
        <end position="244"/>
    </location>
</feature>
<dbReference type="AlphaFoldDB" id="A0A6I0F3E3"/>
<dbReference type="GO" id="GO:0008961">
    <property type="term" value="F:phosphatidylglycerol-prolipoprotein diacylglyceryl transferase activity"/>
    <property type="evidence" value="ECO:0007669"/>
    <property type="project" value="UniProtKB-UniRule"/>
</dbReference>
<organism evidence="8 9">
    <name type="scientific">Heliorestis acidaminivorans</name>
    <dbReference type="NCBI Taxonomy" id="553427"/>
    <lineage>
        <taxon>Bacteria</taxon>
        <taxon>Bacillati</taxon>
        <taxon>Bacillota</taxon>
        <taxon>Clostridia</taxon>
        <taxon>Eubacteriales</taxon>
        <taxon>Heliobacteriaceae</taxon>
        <taxon>Heliorestis</taxon>
    </lineage>
</organism>
<comment type="similarity">
    <text evidence="1 7">Belongs to the Lgt family.</text>
</comment>
<evidence type="ECO:0000256" key="1">
    <source>
        <dbReference type="ARBA" id="ARBA00007150"/>
    </source>
</evidence>
<comment type="catalytic activity">
    <reaction evidence="7">
        <text>L-cysteinyl-[prolipoprotein] + a 1,2-diacyl-sn-glycero-3-phospho-(1'-sn-glycerol) = an S-1,2-diacyl-sn-glyceryl-L-cysteinyl-[prolipoprotein] + sn-glycerol 1-phosphate + H(+)</text>
        <dbReference type="Rhea" id="RHEA:56712"/>
        <dbReference type="Rhea" id="RHEA-COMP:14679"/>
        <dbReference type="Rhea" id="RHEA-COMP:14680"/>
        <dbReference type="ChEBI" id="CHEBI:15378"/>
        <dbReference type="ChEBI" id="CHEBI:29950"/>
        <dbReference type="ChEBI" id="CHEBI:57685"/>
        <dbReference type="ChEBI" id="CHEBI:64716"/>
        <dbReference type="ChEBI" id="CHEBI:140658"/>
        <dbReference type="EC" id="2.5.1.145"/>
    </reaction>
</comment>
<proteinExistence type="inferred from homology"/>
<comment type="function">
    <text evidence="7">Catalyzes the transfer of the diacylglyceryl group from phosphatidylglycerol to the sulfhydryl group of the N-terminal cysteine of a prolipoprotein, the first step in the formation of mature lipoproteins.</text>
</comment>
<evidence type="ECO:0000256" key="4">
    <source>
        <dbReference type="ARBA" id="ARBA00022692"/>
    </source>
</evidence>
<feature type="binding site" evidence="7">
    <location>
        <position position="143"/>
    </location>
    <ligand>
        <name>a 1,2-diacyl-sn-glycero-3-phospho-(1'-sn-glycerol)</name>
        <dbReference type="ChEBI" id="CHEBI:64716"/>
    </ligand>
</feature>
<name>A0A6I0F3E3_9FIRM</name>
<dbReference type="Proteomes" id="UP000468766">
    <property type="component" value="Unassembled WGS sequence"/>
</dbReference>
<keyword evidence="8" id="KW-0449">Lipoprotein</keyword>
<comment type="subcellular location">
    <subcellularLocation>
        <location evidence="7">Cell membrane</location>
        <topology evidence="7">Multi-pass membrane protein</topology>
    </subcellularLocation>
</comment>
<dbReference type="EC" id="2.5.1.145" evidence="7"/>
<evidence type="ECO:0000256" key="6">
    <source>
        <dbReference type="ARBA" id="ARBA00023136"/>
    </source>
</evidence>
<dbReference type="PANTHER" id="PTHR30589:SF0">
    <property type="entry name" value="PHOSPHATIDYLGLYCEROL--PROLIPOPROTEIN DIACYLGLYCERYL TRANSFERASE"/>
    <property type="match status" value="1"/>
</dbReference>
<feature type="transmembrane region" description="Helical" evidence="7">
    <location>
        <begin position="264"/>
        <end position="285"/>
    </location>
</feature>
<keyword evidence="3 7" id="KW-0808">Transferase</keyword>
<keyword evidence="2 7" id="KW-1003">Cell membrane</keyword>
<accession>A0A6I0F3E3</accession>
<dbReference type="OrthoDB" id="871140at2"/>
<feature type="transmembrane region" description="Helical" evidence="7">
    <location>
        <begin position="100"/>
        <end position="118"/>
    </location>
</feature>
<sequence length="287" mass="32214">MFKCKESQKGGISLVELFSFGPFSVHFFGVTIAAGMIAALYLATQEAKRVNLSEDAIFDVVLYSLLGGIIGARLLYILVYDPVYYLTNPFEVFRIQAGGLSIHGGILGGFFLGLWRALRNKLDVWHVADLLAPALILGQAIGRIGCDVFGVPMDKPFFWGVEQNGQIVHPVQAYELTLNYLLFAWLWTKRKSIHYKGQIFVHYLIGFSAIRSIVELFRMNPEVLGLLSVSHLLSFVGILTGLLLQQYLKKRYPLMTREHIPTSLTRTIGITFLLIIISTGLYYFVQG</sequence>
<evidence type="ECO:0000256" key="5">
    <source>
        <dbReference type="ARBA" id="ARBA00022989"/>
    </source>
</evidence>
<dbReference type="GO" id="GO:0005886">
    <property type="term" value="C:plasma membrane"/>
    <property type="evidence" value="ECO:0007669"/>
    <property type="project" value="UniProtKB-SubCell"/>
</dbReference>
<dbReference type="Pfam" id="PF01790">
    <property type="entry name" value="LGT"/>
    <property type="match status" value="1"/>
</dbReference>